<reference evidence="2 3" key="1">
    <citation type="journal article" date="2021" name="Cell">
        <title>Tracing the genetic footprints of vertebrate landing in non-teleost ray-finned fishes.</title>
        <authorList>
            <person name="Bi X."/>
            <person name="Wang K."/>
            <person name="Yang L."/>
            <person name="Pan H."/>
            <person name="Jiang H."/>
            <person name="Wei Q."/>
            <person name="Fang M."/>
            <person name="Yu H."/>
            <person name="Zhu C."/>
            <person name="Cai Y."/>
            <person name="He Y."/>
            <person name="Gan X."/>
            <person name="Zeng H."/>
            <person name="Yu D."/>
            <person name="Zhu Y."/>
            <person name="Jiang H."/>
            <person name="Qiu Q."/>
            <person name="Yang H."/>
            <person name="Zhang Y.E."/>
            <person name="Wang W."/>
            <person name="Zhu M."/>
            <person name="He S."/>
            <person name="Zhang G."/>
        </authorList>
    </citation>
    <scope>NUCLEOTIDE SEQUENCE [LARGE SCALE GENOMIC DNA]</scope>
    <source>
        <strain evidence="2">Bchr_013</strain>
    </source>
</reference>
<organism evidence="2 3">
    <name type="scientific">Polypterus senegalus</name>
    <name type="common">Senegal bichir</name>
    <dbReference type="NCBI Taxonomy" id="55291"/>
    <lineage>
        <taxon>Eukaryota</taxon>
        <taxon>Metazoa</taxon>
        <taxon>Chordata</taxon>
        <taxon>Craniata</taxon>
        <taxon>Vertebrata</taxon>
        <taxon>Euteleostomi</taxon>
        <taxon>Actinopterygii</taxon>
        <taxon>Polypteriformes</taxon>
        <taxon>Polypteridae</taxon>
        <taxon>Polypterus</taxon>
    </lineage>
</organism>
<feature type="non-terminal residue" evidence="2">
    <location>
        <position position="114"/>
    </location>
</feature>
<dbReference type="Proteomes" id="UP000886611">
    <property type="component" value="Unassembled WGS sequence"/>
</dbReference>
<comment type="caution">
    <text evidence="2">The sequence shown here is derived from an EMBL/GenBank/DDBJ whole genome shotgun (WGS) entry which is preliminary data.</text>
</comment>
<feature type="domain" description="UBC core" evidence="1">
    <location>
        <begin position="1"/>
        <end position="114"/>
    </location>
</feature>
<dbReference type="SUPFAM" id="SSF54495">
    <property type="entry name" value="UBC-like"/>
    <property type="match status" value="1"/>
</dbReference>
<dbReference type="EMBL" id="JAATIS010007298">
    <property type="protein sequence ID" value="KAG2458238.1"/>
    <property type="molecule type" value="Genomic_DNA"/>
</dbReference>
<accession>A0A8X7WX34</accession>
<evidence type="ECO:0000313" key="3">
    <source>
        <dbReference type="Proteomes" id="UP000886611"/>
    </source>
</evidence>
<sequence>MTLTRWTGMIIGPPRTNYENRIYSLRVECGPKYPEVPPTVRYVTKISMNGINNSNGMKAELLLLMGRKSDVFLAVPGQTEIAEYKIVTEPSIKIQLCPYHLPEVTKNVIHKEVK</sequence>
<evidence type="ECO:0000259" key="1">
    <source>
        <dbReference type="PROSITE" id="PS50127"/>
    </source>
</evidence>
<dbReference type="PANTHER" id="PTHR24068">
    <property type="entry name" value="UBIQUITIN-CONJUGATING ENZYME E2"/>
    <property type="match status" value="1"/>
</dbReference>
<name>A0A8X7WX34_POLSE</name>
<dbReference type="Gene3D" id="3.10.110.10">
    <property type="entry name" value="Ubiquitin Conjugating Enzyme"/>
    <property type="match status" value="1"/>
</dbReference>
<proteinExistence type="predicted"/>
<feature type="non-terminal residue" evidence="2">
    <location>
        <position position="1"/>
    </location>
</feature>
<keyword evidence="3" id="KW-1185">Reference proteome</keyword>
<dbReference type="PROSITE" id="PS50127">
    <property type="entry name" value="UBC_2"/>
    <property type="match status" value="1"/>
</dbReference>
<dbReference type="InterPro" id="IPR016135">
    <property type="entry name" value="UBQ-conjugating_enzyme/RWD"/>
</dbReference>
<dbReference type="InterPro" id="IPR000608">
    <property type="entry name" value="UBC"/>
</dbReference>
<dbReference type="AlphaFoldDB" id="A0A8X7WX34"/>
<protein>
    <submittedName>
        <fullName evidence="2">UB2V2 enzyme</fullName>
    </submittedName>
</protein>
<evidence type="ECO:0000313" key="2">
    <source>
        <dbReference type="EMBL" id="KAG2458238.1"/>
    </source>
</evidence>
<gene>
    <name evidence="2" type="primary">Ube2v2</name>
    <name evidence="2" type="ORF">GTO96_0017791</name>
</gene>
<dbReference type="Pfam" id="PF00179">
    <property type="entry name" value="UQ_con"/>
    <property type="match status" value="1"/>
</dbReference>